<protein>
    <recommendedName>
        <fullName evidence="3">LAGLIDADG endonuclease</fullName>
    </recommendedName>
</protein>
<sequence>MRMALKDSKTYTVDQTTAIDEMLNQHGLDAANGVRAPIGDDSNDDVSEGVYLSANRGKKGETTVRNFQSLVGSLLWSARCSRPDISFAVHRATRRTHQPTVSDWKLAKRVARYLKTTKDMKLKMSLEDEKDVITVTCWSDSDFAADKSDRKSITGGVLTVSGVIVHWICKKQTGVSLSTMEAEFTSASHVGRELLGLRELLKEIGLPVTVTGHPEACTGDSTSYLF</sequence>
<dbReference type="AlphaFoldDB" id="A0AAV1VLU9"/>
<evidence type="ECO:0000313" key="1">
    <source>
        <dbReference type="EMBL" id="CAK7947239.1"/>
    </source>
</evidence>
<gene>
    <name evidence="1" type="ORF">PM001_LOCUS32389</name>
</gene>
<dbReference type="CDD" id="cd09272">
    <property type="entry name" value="RNase_HI_RT_Ty1"/>
    <property type="match status" value="1"/>
</dbReference>
<dbReference type="EMBL" id="CAKLBY020000378">
    <property type="protein sequence ID" value="CAK7947239.1"/>
    <property type="molecule type" value="Genomic_DNA"/>
</dbReference>
<name>A0AAV1VLU9_9STRA</name>
<dbReference type="Proteomes" id="UP001162060">
    <property type="component" value="Unassembled WGS sequence"/>
</dbReference>
<comment type="caution">
    <text evidence="1">The sequence shown here is derived from an EMBL/GenBank/DDBJ whole genome shotgun (WGS) entry which is preliminary data.</text>
</comment>
<reference evidence="1" key="1">
    <citation type="submission" date="2024-01" db="EMBL/GenBank/DDBJ databases">
        <authorList>
            <person name="Webb A."/>
        </authorList>
    </citation>
    <scope>NUCLEOTIDE SEQUENCE</scope>
    <source>
        <strain evidence="1">Pm1</strain>
    </source>
</reference>
<evidence type="ECO:0000313" key="2">
    <source>
        <dbReference type="Proteomes" id="UP001162060"/>
    </source>
</evidence>
<accession>A0AAV1VLU9</accession>
<evidence type="ECO:0008006" key="3">
    <source>
        <dbReference type="Google" id="ProtNLM"/>
    </source>
</evidence>
<proteinExistence type="predicted"/>
<dbReference type="PANTHER" id="PTHR11439:SF440">
    <property type="entry name" value="INTEGRASE CATALYTIC DOMAIN-CONTAINING PROTEIN"/>
    <property type="match status" value="1"/>
</dbReference>
<dbReference type="PANTHER" id="PTHR11439">
    <property type="entry name" value="GAG-POL-RELATED RETROTRANSPOSON"/>
    <property type="match status" value="1"/>
</dbReference>
<organism evidence="1 2">
    <name type="scientific">Peronospora matthiolae</name>
    <dbReference type="NCBI Taxonomy" id="2874970"/>
    <lineage>
        <taxon>Eukaryota</taxon>
        <taxon>Sar</taxon>
        <taxon>Stramenopiles</taxon>
        <taxon>Oomycota</taxon>
        <taxon>Peronosporomycetes</taxon>
        <taxon>Peronosporales</taxon>
        <taxon>Peronosporaceae</taxon>
        <taxon>Peronospora</taxon>
    </lineage>
</organism>